<evidence type="ECO:0000313" key="2">
    <source>
        <dbReference type="Proteomes" id="UP000471120"/>
    </source>
</evidence>
<dbReference type="Pfam" id="PF12079">
    <property type="entry name" value="DUF3558"/>
    <property type="match status" value="1"/>
</dbReference>
<proteinExistence type="predicted"/>
<gene>
    <name evidence="1" type="ORF">DW322_07670</name>
</gene>
<dbReference type="AlphaFoldDB" id="A0A6P2CGN6"/>
<name>A0A6P2CGN6_9NOCA</name>
<dbReference type="InterPro" id="IPR024520">
    <property type="entry name" value="DUF3558"/>
</dbReference>
<dbReference type="Proteomes" id="UP000471120">
    <property type="component" value="Unassembled WGS sequence"/>
</dbReference>
<accession>A0A6P2CGN6</accession>
<evidence type="ECO:0000313" key="1">
    <source>
        <dbReference type="EMBL" id="TXG90118.1"/>
    </source>
</evidence>
<organism evidence="1 2">
    <name type="scientific">Rhodococcus rhodnii</name>
    <dbReference type="NCBI Taxonomy" id="38312"/>
    <lineage>
        <taxon>Bacteria</taxon>
        <taxon>Bacillati</taxon>
        <taxon>Actinomycetota</taxon>
        <taxon>Actinomycetes</taxon>
        <taxon>Mycobacteriales</taxon>
        <taxon>Nocardiaceae</taxon>
        <taxon>Rhodococcus</taxon>
    </lineage>
</organism>
<dbReference type="EMBL" id="QRCM01000001">
    <property type="protein sequence ID" value="TXG90118.1"/>
    <property type="molecule type" value="Genomic_DNA"/>
</dbReference>
<comment type="caution">
    <text evidence="1">The sequence shown here is derived from an EMBL/GenBank/DDBJ whole genome shotgun (WGS) entry which is preliminary data.</text>
</comment>
<reference evidence="1 2" key="1">
    <citation type="submission" date="2018-07" db="EMBL/GenBank/DDBJ databases">
        <title>Genome sequence of Rhodococcus rhodnii ATCC 35071 from Rhodnius prolixus.</title>
        <authorList>
            <person name="Patel V."/>
            <person name="Vogel K.J."/>
        </authorList>
    </citation>
    <scope>NUCLEOTIDE SEQUENCE [LARGE SCALE GENOMIC DNA]</scope>
    <source>
        <strain evidence="1 2">ATCC 35071</strain>
    </source>
</reference>
<sequence length="361" mass="38700">MQARCTGHEVGQVGHLLVRGQHGRHRLLCLHTGRCAGAMCCLLHRRAQQFGRRAAQRLGCDYDVEYRTDRVHLHLDHAVVGFTPHAELRDDSLPLFEISLLLFELREHVPHLPLENVVLSSQLFRPLIDHRSPPPIAPVDDTKRIGDAPHRDVRPLVVLARARWATVRAPCEPSGRSRSLSKRARSACVSVLSLAAVAAVAAGCSNSDAETADAPATEATGSLAATTSDPCALIGPEELAIFSSKPEAEPMAGSDKISTSCAWDGDGATVVTVTLQNSKTEASKFKPETKIDLGGIAAYADASVADFCTVYVPAPDEDKTLIFLATPDAPTAEANPATEDETWCDRAEPAISKAVAELGWA</sequence>
<protein>
    <submittedName>
        <fullName evidence="1">DUF3558 domain-containing protein</fullName>
    </submittedName>
</protein>